<accession>A0A934ISL4</accession>
<protein>
    <submittedName>
        <fullName evidence="4">Transporter substrate-binding domain-containing protein</fullName>
    </submittedName>
</protein>
<proteinExistence type="predicted"/>
<evidence type="ECO:0000256" key="2">
    <source>
        <dbReference type="SAM" id="SignalP"/>
    </source>
</evidence>
<keyword evidence="1 2" id="KW-0732">Signal</keyword>
<feature type="domain" description="Solute-binding protein family 3/N-terminal" evidence="3">
    <location>
        <begin position="46"/>
        <end position="266"/>
    </location>
</feature>
<feature type="signal peptide" evidence="2">
    <location>
        <begin position="1"/>
        <end position="27"/>
    </location>
</feature>
<dbReference type="SUPFAM" id="SSF53850">
    <property type="entry name" value="Periplasmic binding protein-like II"/>
    <property type="match status" value="1"/>
</dbReference>
<evidence type="ECO:0000259" key="3">
    <source>
        <dbReference type="SMART" id="SM00062"/>
    </source>
</evidence>
<dbReference type="Proteomes" id="UP000609531">
    <property type="component" value="Unassembled WGS sequence"/>
</dbReference>
<dbReference type="AlphaFoldDB" id="A0A934ISL4"/>
<organism evidence="4 5">
    <name type="scientific">Acuticoccus mangrovi</name>
    <dbReference type="NCBI Taxonomy" id="2796142"/>
    <lineage>
        <taxon>Bacteria</taxon>
        <taxon>Pseudomonadati</taxon>
        <taxon>Pseudomonadota</taxon>
        <taxon>Alphaproteobacteria</taxon>
        <taxon>Hyphomicrobiales</taxon>
        <taxon>Amorphaceae</taxon>
        <taxon>Acuticoccus</taxon>
    </lineage>
</organism>
<reference evidence="4" key="1">
    <citation type="submission" date="2020-12" db="EMBL/GenBank/DDBJ databases">
        <title>Bacterial taxonomy.</title>
        <authorList>
            <person name="Pan X."/>
        </authorList>
    </citation>
    <scope>NUCLEOTIDE SEQUENCE</scope>
    <source>
        <strain evidence="4">B2012</strain>
    </source>
</reference>
<dbReference type="SMART" id="SM00062">
    <property type="entry name" value="PBPb"/>
    <property type="match status" value="1"/>
</dbReference>
<sequence length="283" mass="30665">MDRREVLMLSGLTAAATLTMATSGAQAQEIAEPTSSNLNQIRESGELRLGVIPNQEPHFHRDINTGVWSGAALTMANNLAGILGVEVVPHETTWTNAVTDLRTNKIDLAFGLQPTPTRALAVDFSAPLYNNAYVCVTRRGQPEPTEWAELNTPDTRLSVVQGTTYEIIARRLVPQASITAYKSRDDSLLSLVAGHSDYAIDGAILAIKQIKANPSIGSITVPTPIVALPSCAAMRIDTDKRLRDIMSVWAAHNRALGQTREWVVEAFQLAGVEPEDVPDAVQF</sequence>
<dbReference type="PANTHER" id="PTHR35936:SF17">
    <property type="entry name" value="ARGININE-BINDING EXTRACELLULAR PROTEIN ARTP"/>
    <property type="match status" value="1"/>
</dbReference>
<evidence type="ECO:0000256" key="1">
    <source>
        <dbReference type="ARBA" id="ARBA00022729"/>
    </source>
</evidence>
<dbReference type="PANTHER" id="PTHR35936">
    <property type="entry name" value="MEMBRANE-BOUND LYTIC MUREIN TRANSGLYCOSYLASE F"/>
    <property type="match status" value="1"/>
</dbReference>
<dbReference type="EMBL" id="JAEKJA010000021">
    <property type="protein sequence ID" value="MBJ3777965.1"/>
    <property type="molecule type" value="Genomic_DNA"/>
</dbReference>
<evidence type="ECO:0000313" key="5">
    <source>
        <dbReference type="Proteomes" id="UP000609531"/>
    </source>
</evidence>
<dbReference type="Gene3D" id="3.40.190.10">
    <property type="entry name" value="Periplasmic binding protein-like II"/>
    <property type="match status" value="2"/>
</dbReference>
<dbReference type="InterPro" id="IPR001638">
    <property type="entry name" value="Solute-binding_3/MltF_N"/>
</dbReference>
<dbReference type="RefSeq" id="WP_198883863.1">
    <property type="nucleotide sequence ID" value="NZ_JAEKJA010000021.1"/>
</dbReference>
<comment type="caution">
    <text evidence="4">The sequence shown here is derived from an EMBL/GenBank/DDBJ whole genome shotgun (WGS) entry which is preliminary data.</text>
</comment>
<gene>
    <name evidence="4" type="ORF">JCR33_19850</name>
</gene>
<dbReference type="Pfam" id="PF00497">
    <property type="entry name" value="SBP_bac_3"/>
    <property type="match status" value="1"/>
</dbReference>
<evidence type="ECO:0000313" key="4">
    <source>
        <dbReference type="EMBL" id="MBJ3777965.1"/>
    </source>
</evidence>
<keyword evidence="5" id="KW-1185">Reference proteome</keyword>
<feature type="chain" id="PRO_5036806905" evidence="2">
    <location>
        <begin position="28"/>
        <end position="283"/>
    </location>
</feature>
<name>A0A934ISL4_9HYPH</name>